<evidence type="ECO:0000259" key="11">
    <source>
        <dbReference type="PROSITE" id="PS51194"/>
    </source>
</evidence>
<evidence type="ECO:0000256" key="4">
    <source>
        <dbReference type="ARBA" id="ARBA00022801"/>
    </source>
</evidence>
<keyword evidence="8" id="KW-0539">Nucleus</keyword>
<name>A0ABN8PU72_9CNID</name>
<feature type="compositionally biased region" description="Polar residues" evidence="9">
    <location>
        <begin position="1244"/>
        <end position="1263"/>
    </location>
</feature>
<evidence type="ECO:0000313" key="12">
    <source>
        <dbReference type="EMBL" id="CAH3150836.1"/>
    </source>
</evidence>
<evidence type="ECO:0000256" key="5">
    <source>
        <dbReference type="ARBA" id="ARBA00022806"/>
    </source>
</evidence>
<keyword evidence="6" id="KW-0067">ATP-binding</keyword>
<keyword evidence="5" id="KW-0347">Helicase</keyword>
<dbReference type="Pfam" id="PF00271">
    <property type="entry name" value="Helicase_C"/>
    <property type="match status" value="1"/>
</dbReference>
<reference evidence="12 13" key="1">
    <citation type="submission" date="2022-05" db="EMBL/GenBank/DDBJ databases">
        <authorList>
            <consortium name="Genoscope - CEA"/>
            <person name="William W."/>
        </authorList>
    </citation>
    <scope>NUCLEOTIDE SEQUENCE [LARGE SCALE GENOMIC DNA]</scope>
</reference>
<keyword evidence="13" id="KW-1185">Reference proteome</keyword>
<feature type="compositionally biased region" description="Basic and acidic residues" evidence="9">
    <location>
        <begin position="214"/>
        <end position="223"/>
    </location>
</feature>
<comment type="subcellular location">
    <subcellularLocation>
        <location evidence="1">Nucleus</location>
    </subcellularLocation>
</comment>
<dbReference type="CDD" id="cd18069">
    <property type="entry name" value="DEXHc_ARIP4"/>
    <property type="match status" value="1"/>
</dbReference>
<keyword evidence="3" id="KW-0547">Nucleotide-binding</keyword>
<dbReference type="InterPro" id="IPR038718">
    <property type="entry name" value="SNF2-like_sf"/>
</dbReference>
<dbReference type="Pfam" id="PF00176">
    <property type="entry name" value="SNF2-rel_dom"/>
    <property type="match status" value="1"/>
</dbReference>
<keyword evidence="7" id="KW-0238">DNA-binding</keyword>
<dbReference type="InterPro" id="IPR027417">
    <property type="entry name" value="P-loop_NTPase"/>
</dbReference>
<evidence type="ECO:0008006" key="14">
    <source>
        <dbReference type="Google" id="ProtNLM"/>
    </source>
</evidence>
<accession>A0ABN8PU72</accession>
<dbReference type="PROSITE" id="PS51194">
    <property type="entry name" value="HELICASE_CTER"/>
    <property type="match status" value="1"/>
</dbReference>
<dbReference type="PANTHER" id="PTHR45797">
    <property type="entry name" value="RAD54-LIKE"/>
    <property type="match status" value="1"/>
</dbReference>
<feature type="compositionally biased region" description="Basic and acidic residues" evidence="9">
    <location>
        <begin position="1230"/>
        <end position="1239"/>
    </location>
</feature>
<dbReference type="PROSITE" id="PS51192">
    <property type="entry name" value="HELICASE_ATP_BIND_1"/>
    <property type="match status" value="1"/>
</dbReference>
<dbReference type="SMART" id="SM00487">
    <property type="entry name" value="DEXDc"/>
    <property type="match status" value="1"/>
</dbReference>
<dbReference type="Proteomes" id="UP001159405">
    <property type="component" value="Unassembled WGS sequence"/>
</dbReference>
<dbReference type="InterPro" id="IPR049730">
    <property type="entry name" value="SNF2/RAD54-like_C"/>
</dbReference>
<dbReference type="InterPro" id="IPR001650">
    <property type="entry name" value="Helicase_C-like"/>
</dbReference>
<dbReference type="CDD" id="cd18793">
    <property type="entry name" value="SF2_C_SNF"/>
    <property type="match status" value="1"/>
</dbReference>
<organism evidence="12 13">
    <name type="scientific">Porites lobata</name>
    <dbReference type="NCBI Taxonomy" id="104759"/>
    <lineage>
        <taxon>Eukaryota</taxon>
        <taxon>Metazoa</taxon>
        <taxon>Cnidaria</taxon>
        <taxon>Anthozoa</taxon>
        <taxon>Hexacorallia</taxon>
        <taxon>Scleractinia</taxon>
        <taxon>Fungiina</taxon>
        <taxon>Poritidae</taxon>
        <taxon>Porites</taxon>
    </lineage>
</organism>
<comment type="similarity">
    <text evidence="2">Belongs to the SNF2/RAD54 helicase family.</text>
</comment>
<feature type="domain" description="Helicase ATP-binding" evidence="10">
    <location>
        <begin position="288"/>
        <end position="527"/>
    </location>
</feature>
<dbReference type="PANTHER" id="PTHR45797:SF1">
    <property type="entry name" value="HELICASE ARIP4"/>
    <property type="match status" value="1"/>
</dbReference>
<feature type="region of interest" description="Disordered" evidence="9">
    <location>
        <begin position="135"/>
        <end position="159"/>
    </location>
</feature>
<feature type="region of interest" description="Disordered" evidence="9">
    <location>
        <begin position="202"/>
        <end position="236"/>
    </location>
</feature>
<gene>
    <name evidence="12" type="ORF">PLOB_00048303</name>
</gene>
<evidence type="ECO:0000256" key="7">
    <source>
        <dbReference type="ARBA" id="ARBA00023125"/>
    </source>
</evidence>
<keyword evidence="4" id="KW-0378">Hydrolase</keyword>
<evidence type="ECO:0000256" key="3">
    <source>
        <dbReference type="ARBA" id="ARBA00022741"/>
    </source>
</evidence>
<evidence type="ECO:0000256" key="2">
    <source>
        <dbReference type="ARBA" id="ARBA00007025"/>
    </source>
</evidence>
<dbReference type="SMART" id="SM00490">
    <property type="entry name" value="HELICc"/>
    <property type="match status" value="1"/>
</dbReference>
<feature type="compositionally biased region" description="Acidic residues" evidence="9">
    <location>
        <begin position="29"/>
        <end position="52"/>
    </location>
</feature>
<evidence type="ECO:0000256" key="9">
    <source>
        <dbReference type="SAM" id="MobiDB-lite"/>
    </source>
</evidence>
<feature type="region of interest" description="Disordered" evidence="9">
    <location>
        <begin position="1214"/>
        <end position="1377"/>
    </location>
</feature>
<dbReference type="Gene3D" id="3.40.50.10810">
    <property type="entry name" value="Tandem AAA-ATPase domain"/>
    <property type="match status" value="1"/>
</dbReference>
<dbReference type="Gene3D" id="3.40.50.300">
    <property type="entry name" value="P-loop containing nucleotide triphosphate hydrolases"/>
    <property type="match status" value="2"/>
</dbReference>
<feature type="region of interest" description="Disordered" evidence="9">
    <location>
        <begin position="656"/>
        <end position="684"/>
    </location>
</feature>
<feature type="compositionally biased region" description="Polar residues" evidence="9">
    <location>
        <begin position="656"/>
        <end position="671"/>
    </location>
</feature>
<feature type="compositionally biased region" description="Acidic residues" evidence="9">
    <location>
        <begin position="202"/>
        <end position="213"/>
    </location>
</feature>
<dbReference type="InterPro" id="IPR014001">
    <property type="entry name" value="Helicase_ATP-bd"/>
</dbReference>
<sequence>MASALVESDYEDDEISATTEAKSSSGSLEESDDDSLAGFEDDLDVEEEDAEFDASKEAGKSNGKVSAKRKRKQPDPTKRKQIRRILRDDELTEVTISAQKEERERLRRLELQRSLAAAAASSSVPQSVSKVVENSIPLSGSSKPSSPLSVDTREKKQDQQVIVIDSDDEGDTSSSFTSSVNCCHPQAVNGDFIEIISSDSEVEIDESDDDSDDSGSHSRHDLDYENSGLHVDDSLNQADPQGRVLVNVNHPADEEDIFLAPQVAKVIKPHQVGGIRFLYDNLVETLSRHKQTSGFGCILAHAMGLGKTLQVSSFIDIYLRHTSAKKVLCIVPINTIQNWLAEFNMWLPSKPGLIADSNGTLVEASDSDKVRYRNFEVYLLGDSQKTTMARAKVIGEWNQHGGVLLMGYELFRLLSTVVPSLSSSKSMATKKKKAPTPTEKMNGEPEVIDLDEEEKHMELLIGVQKALCRPGADLVICDEGHRIKNDQANISQALKKIHTRRRVVLTGYPLQNNLQEYWCMVDFVRPNFLGNKQEFCNMFERPILNGQCTDSTPSDVKVMRYRAHVLHSLLEGFVQRRSQAVLTKCLPKKEEHIILVNMSPIQKELYNGFVEGLLGSVGHVNPIKGFHTCTKIWNHPDIFYSSLDMKNNYSRNESPLTILDDTSGNDSVQNSRSDDRGASPLNLPQTVSSAANQEINTNAMTTSAMSQNLASTSAQSVLRTTVQLRQMVSSQLSGNTVAVSQMSTTQYSTCVPVIQSLGDRVSPVVEDMTWAKNLFKDYQPGMVENGGKLVVLMDIIEESLKLGEKLLIFSQSLSTLSVIEEFLSKRDVPFFPGRATDPQKPSRWARNKSYFRLDGNTSAQERERLINRFNAQDNVEVLLFMLSTRAGCLGINLVGASRVVVFDASWNPCHDVQAVCRVYRYGQLKPVHIYRLISTGTMEKKIYDRQVTKQGMANRIVDELNPEANFTKQEMMKLIHEKEPVSPASDVSAAAEQFNDPVLVRLCRLCSQWISKVPFKHDSLLVDKKELKLTKAEKREAKRGYEMEKRLSMQQQGARAYCPGVIQPVYNRPNHVYVPNPVNPAGPISQQCNNSASISSHQQNAHPYPSPVAHLPIPLASLVRAGVPVTQLGQTLPSALLNTLSTSANTTPTTSTSASKDDVVMIDLDELPSPTKPLQEPILTQGTQPNSDLMRLARNAFPNVSPSFIGLLLNQGNARGNSQENARANAEGTSSKDENKTAEATDATVASGNKTSETGNTADNVQTLRGLLAPDPAGKQVNDESASPTSPTVQGGSIVSSPKVEGDASPQRQVTDEKPSPTPPVVNDGTDDLASPEGVSTDIERPEARNTLLSEGGHSGEPEMLKSSSPTPPVEKKENTI</sequence>
<dbReference type="SUPFAM" id="SSF52540">
    <property type="entry name" value="P-loop containing nucleoside triphosphate hydrolases"/>
    <property type="match status" value="2"/>
</dbReference>
<dbReference type="InterPro" id="IPR044574">
    <property type="entry name" value="ARIP4-like"/>
</dbReference>
<dbReference type="InterPro" id="IPR044573">
    <property type="entry name" value="ARIP4_DEXHc"/>
</dbReference>
<feature type="compositionally biased region" description="Low complexity" evidence="9">
    <location>
        <begin position="135"/>
        <end position="149"/>
    </location>
</feature>
<evidence type="ECO:0000259" key="10">
    <source>
        <dbReference type="PROSITE" id="PS51192"/>
    </source>
</evidence>
<evidence type="ECO:0000313" key="13">
    <source>
        <dbReference type="Proteomes" id="UP001159405"/>
    </source>
</evidence>
<evidence type="ECO:0000256" key="8">
    <source>
        <dbReference type="ARBA" id="ARBA00023242"/>
    </source>
</evidence>
<dbReference type="InterPro" id="IPR000330">
    <property type="entry name" value="SNF2_N"/>
</dbReference>
<dbReference type="Gene3D" id="1.20.120.850">
    <property type="entry name" value="SWI2/SNF2 ATPases, N-terminal domain"/>
    <property type="match status" value="1"/>
</dbReference>
<feature type="domain" description="Helicase C-terminal" evidence="11">
    <location>
        <begin position="794"/>
        <end position="975"/>
    </location>
</feature>
<feature type="region of interest" description="Disordered" evidence="9">
    <location>
        <begin position="1"/>
        <end position="103"/>
    </location>
</feature>
<dbReference type="EMBL" id="CALNXK010000090">
    <property type="protein sequence ID" value="CAH3150836.1"/>
    <property type="molecule type" value="Genomic_DNA"/>
</dbReference>
<evidence type="ECO:0000256" key="1">
    <source>
        <dbReference type="ARBA" id="ARBA00004123"/>
    </source>
</evidence>
<proteinExistence type="inferred from homology"/>
<feature type="compositionally biased region" description="Polar residues" evidence="9">
    <location>
        <begin position="1279"/>
        <end position="1296"/>
    </location>
</feature>
<protein>
    <recommendedName>
        <fullName evidence="14">Helicase ARIP4</fullName>
    </recommendedName>
</protein>
<evidence type="ECO:0000256" key="6">
    <source>
        <dbReference type="ARBA" id="ARBA00022840"/>
    </source>
</evidence>
<comment type="caution">
    <text evidence="12">The sequence shown here is derived from an EMBL/GenBank/DDBJ whole genome shotgun (WGS) entry which is preliminary data.</text>
</comment>